<name>A0A078A8H0_STYLE</name>
<evidence type="ECO:0008006" key="5">
    <source>
        <dbReference type="Google" id="ProtNLM"/>
    </source>
</evidence>
<evidence type="ECO:0000256" key="2">
    <source>
        <dbReference type="SAM" id="Phobius"/>
    </source>
</evidence>
<feature type="transmembrane region" description="Helical" evidence="2">
    <location>
        <begin position="170"/>
        <end position="192"/>
    </location>
</feature>
<accession>A0A078A8H0</accession>
<feature type="compositionally biased region" description="Polar residues" evidence="1">
    <location>
        <begin position="1"/>
        <end position="20"/>
    </location>
</feature>
<gene>
    <name evidence="3" type="primary">Contig17878.g861</name>
    <name evidence="3" type="ORF">STYLEM_7503</name>
</gene>
<feature type="region of interest" description="Disordered" evidence="1">
    <location>
        <begin position="293"/>
        <end position="322"/>
    </location>
</feature>
<evidence type="ECO:0000313" key="3">
    <source>
        <dbReference type="EMBL" id="CDW78524.1"/>
    </source>
</evidence>
<keyword evidence="2" id="KW-0472">Membrane</keyword>
<dbReference type="AlphaFoldDB" id="A0A078A8H0"/>
<evidence type="ECO:0000313" key="4">
    <source>
        <dbReference type="Proteomes" id="UP000039865"/>
    </source>
</evidence>
<keyword evidence="2" id="KW-1133">Transmembrane helix</keyword>
<dbReference type="InParanoid" id="A0A078A8H0"/>
<feature type="compositionally biased region" description="Low complexity" evidence="1">
    <location>
        <begin position="26"/>
        <end position="42"/>
    </location>
</feature>
<dbReference type="Proteomes" id="UP000039865">
    <property type="component" value="Unassembled WGS sequence"/>
</dbReference>
<sequence length="345" mass="39513">MSQKQGRNGTQKDQNNSNINGEKVDSFNSRNNSKISNNISRGSKNEDDNNSKAGKPKVILDRSQLMDNMLFPENCASLVIVPSNKEGTGFLNHCYDERFLKEYIAEKEFNAIVMIASKLAAKCYSKKKLLDKKGVDRSMKLILIIATLLAIVSLYTVLEGFVGGEDKTLLYFSHVLIAPSLISVFVVSIVNWKQKVVKPVTFNEMVKKDMDEFFSKINPEFKHQGIEWATIEGHYWLEIRLSPQKKQGSLQQNLQRNLSKKLKKILMSADIQVSEKIINTLQQNDQLGENEEIHNQQDQIGQQENNSNRNLSSRNKYEVDDQQIDTEQQQLVEDNDQFDPNYMQN</sequence>
<organism evidence="3 4">
    <name type="scientific">Stylonychia lemnae</name>
    <name type="common">Ciliate</name>
    <dbReference type="NCBI Taxonomy" id="5949"/>
    <lineage>
        <taxon>Eukaryota</taxon>
        <taxon>Sar</taxon>
        <taxon>Alveolata</taxon>
        <taxon>Ciliophora</taxon>
        <taxon>Intramacronucleata</taxon>
        <taxon>Spirotrichea</taxon>
        <taxon>Stichotrichia</taxon>
        <taxon>Sporadotrichida</taxon>
        <taxon>Oxytrichidae</taxon>
        <taxon>Stylonychinae</taxon>
        <taxon>Stylonychia</taxon>
    </lineage>
</organism>
<reference evidence="3 4" key="1">
    <citation type="submission" date="2014-06" db="EMBL/GenBank/DDBJ databases">
        <authorList>
            <person name="Swart Estienne"/>
        </authorList>
    </citation>
    <scope>NUCLEOTIDE SEQUENCE [LARGE SCALE GENOMIC DNA]</scope>
    <source>
        <strain evidence="3 4">130c</strain>
    </source>
</reference>
<dbReference type="OMA" id="WATIEGH"/>
<evidence type="ECO:0000256" key="1">
    <source>
        <dbReference type="SAM" id="MobiDB-lite"/>
    </source>
</evidence>
<proteinExistence type="predicted"/>
<dbReference type="EMBL" id="CCKQ01007172">
    <property type="protein sequence ID" value="CDW78524.1"/>
    <property type="molecule type" value="Genomic_DNA"/>
</dbReference>
<feature type="region of interest" description="Disordered" evidence="1">
    <location>
        <begin position="1"/>
        <end position="55"/>
    </location>
</feature>
<keyword evidence="4" id="KW-1185">Reference proteome</keyword>
<feature type="transmembrane region" description="Helical" evidence="2">
    <location>
        <begin position="141"/>
        <end position="158"/>
    </location>
</feature>
<keyword evidence="2" id="KW-0812">Transmembrane</keyword>
<feature type="compositionally biased region" description="Low complexity" evidence="1">
    <location>
        <begin position="305"/>
        <end position="314"/>
    </location>
</feature>
<protein>
    <recommendedName>
        <fullName evidence="5">Transmembrane protein</fullName>
    </recommendedName>
</protein>